<evidence type="ECO:0000256" key="1">
    <source>
        <dbReference type="ARBA" id="ARBA00022603"/>
    </source>
</evidence>
<dbReference type="PIRSF" id="PIRSF000398">
    <property type="entry name" value="M_m6A_EcoRV"/>
    <property type="match status" value="1"/>
</dbReference>
<dbReference type="Gene3D" id="3.40.50.150">
    <property type="entry name" value="Vaccinia Virus protein VP39"/>
    <property type="match status" value="2"/>
</dbReference>
<name>A0ABV3MGV2_9ENTE</name>
<keyword evidence="2" id="KW-0808">Transferase</keyword>
<dbReference type="PANTHER" id="PTHR30481">
    <property type="entry name" value="DNA ADENINE METHYLASE"/>
    <property type="match status" value="1"/>
</dbReference>
<comment type="caution">
    <text evidence="4">The sequence shown here is derived from an EMBL/GenBank/DDBJ whole genome shotgun (WGS) entry which is preliminary data.</text>
</comment>
<dbReference type="GO" id="GO:0008168">
    <property type="term" value="F:methyltransferase activity"/>
    <property type="evidence" value="ECO:0007669"/>
    <property type="project" value="UniProtKB-KW"/>
</dbReference>
<keyword evidence="5" id="KW-1185">Reference proteome</keyword>
<evidence type="ECO:0000256" key="3">
    <source>
        <dbReference type="ARBA" id="ARBA00022691"/>
    </source>
</evidence>
<evidence type="ECO:0000313" key="4">
    <source>
        <dbReference type="EMBL" id="MEW3467682.1"/>
    </source>
</evidence>
<evidence type="ECO:0000256" key="2">
    <source>
        <dbReference type="ARBA" id="ARBA00022679"/>
    </source>
</evidence>
<evidence type="ECO:0000313" key="5">
    <source>
        <dbReference type="Proteomes" id="UP001554047"/>
    </source>
</evidence>
<keyword evidence="3" id="KW-0949">S-adenosyl-L-methionine</keyword>
<proteinExistence type="predicted"/>
<dbReference type="Pfam" id="PF02086">
    <property type="entry name" value="MethyltransfD12"/>
    <property type="match status" value="2"/>
</dbReference>
<dbReference type="InterPro" id="IPR029063">
    <property type="entry name" value="SAM-dependent_MTases_sf"/>
</dbReference>
<dbReference type="GO" id="GO:0032259">
    <property type="term" value="P:methylation"/>
    <property type="evidence" value="ECO:0007669"/>
    <property type="project" value="UniProtKB-KW"/>
</dbReference>
<dbReference type="Proteomes" id="UP001554047">
    <property type="component" value="Unassembled WGS sequence"/>
</dbReference>
<dbReference type="InterPro" id="IPR012263">
    <property type="entry name" value="M_m6A_EcoRV"/>
</dbReference>
<dbReference type="SUPFAM" id="SSF53335">
    <property type="entry name" value="S-adenosyl-L-methionine-dependent methyltransferases"/>
    <property type="match status" value="1"/>
</dbReference>
<reference evidence="4 5" key="1">
    <citation type="submission" date="2024-05" db="EMBL/GenBank/DDBJ databases">
        <title>Human gut microbiome strain richness.</title>
        <authorList>
            <person name="Chen-Liaw A."/>
        </authorList>
    </citation>
    <scope>NUCLEOTIDE SEQUENCE [LARGE SCALE GENOMIC DNA]</scope>
    <source>
        <strain evidence="4 5">J1100102st1_G3_J1100102_180507</strain>
    </source>
</reference>
<protein>
    <submittedName>
        <fullName evidence="4">DNA adenine methylase</fullName>
    </submittedName>
</protein>
<keyword evidence="1 4" id="KW-0489">Methyltransferase</keyword>
<organism evidence="4 5">
    <name type="scientific">Enterococcus entomosocium</name>
    <dbReference type="NCBI Taxonomy" id="3034352"/>
    <lineage>
        <taxon>Bacteria</taxon>
        <taxon>Bacillati</taxon>
        <taxon>Bacillota</taxon>
        <taxon>Bacilli</taxon>
        <taxon>Lactobacillales</taxon>
        <taxon>Enterococcaceae</taxon>
        <taxon>Enterococcus</taxon>
    </lineage>
</organism>
<accession>A0ABV3MGV2</accession>
<gene>
    <name evidence="4" type="ORF">AB1I55_16425</name>
</gene>
<dbReference type="InterPro" id="IPR012327">
    <property type="entry name" value="MeTrfase_D12"/>
</dbReference>
<dbReference type="PRINTS" id="PR00505">
    <property type="entry name" value="D12N6MTFRASE"/>
</dbReference>
<dbReference type="RefSeq" id="WP_196044478.1">
    <property type="nucleotide sequence ID" value="NZ_JBFDTA010000002.1"/>
</dbReference>
<dbReference type="EMBL" id="JBFDTB010000040">
    <property type="protein sequence ID" value="MEW3467682.1"/>
    <property type="molecule type" value="Genomic_DNA"/>
</dbReference>
<sequence>MKRILNYPGSKWRMADLIVDMIPEHTTYVEPFFGSGAVLFNKKMSAVETINDLDQRVYNFFKVCRDDSEKLAKAVYLTPHSRLEHQLSGQTVGDSIEDARTFLIQSWQSIGGVQKHKTGWRSNIDKIGGKIHEWNEIPERILEVAERLKQVQIENQDAIELLQRYNRKTVFAYIDPPYVMATRKGRLYQTEFEDDQHEQLLNFLSSDFKGKAILSGYQCEMYDDLLSSWYKVQFQANAEAGQSRLETLWCNFEPSGQLSLFG</sequence>
<dbReference type="PANTHER" id="PTHR30481:SF4">
    <property type="entry name" value="SITE-SPECIFIC DNA-METHYLTRANSFERASE (ADENINE-SPECIFIC)"/>
    <property type="match status" value="1"/>
</dbReference>